<evidence type="ECO:0000313" key="3">
    <source>
        <dbReference type="EMBL" id="KAF7807966.1"/>
    </source>
</evidence>
<feature type="region of interest" description="Disordered" evidence="2">
    <location>
        <begin position="96"/>
        <end position="123"/>
    </location>
</feature>
<dbReference type="EMBL" id="JAAIUW010000012">
    <property type="protein sequence ID" value="KAF7807966.1"/>
    <property type="molecule type" value="Genomic_DNA"/>
</dbReference>
<keyword evidence="4" id="KW-1185">Reference proteome</keyword>
<feature type="coiled-coil region" evidence="1">
    <location>
        <begin position="228"/>
        <end position="262"/>
    </location>
</feature>
<gene>
    <name evidence="3" type="ORF">G2W53_040127</name>
</gene>
<dbReference type="Proteomes" id="UP000634136">
    <property type="component" value="Unassembled WGS sequence"/>
</dbReference>
<evidence type="ECO:0000313" key="4">
    <source>
        <dbReference type="Proteomes" id="UP000634136"/>
    </source>
</evidence>
<dbReference type="AlphaFoldDB" id="A0A834W6T7"/>
<accession>A0A834W6T7</accession>
<proteinExistence type="predicted"/>
<feature type="compositionally biased region" description="Low complexity" evidence="2">
    <location>
        <begin position="356"/>
        <end position="369"/>
    </location>
</feature>
<feature type="region of interest" description="Disordered" evidence="2">
    <location>
        <begin position="298"/>
        <end position="386"/>
    </location>
</feature>
<organism evidence="3 4">
    <name type="scientific">Senna tora</name>
    <dbReference type="NCBI Taxonomy" id="362788"/>
    <lineage>
        <taxon>Eukaryota</taxon>
        <taxon>Viridiplantae</taxon>
        <taxon>Streptophyta</taxon>
        <taxon>Embryophyta</taxon>
        <taxon>Tracheophyta</taxon>
        <taxon>Spermatophyta</taxon>
        <taxon>Magnoliopsida</taxon>
        <taxon>eudicotyledons</taxon>
        <taxon>Gunneridae</taxon>
        <taxon>Pentapetalae</taxon>
        <taxon>rosids</taxon>
        <taxon>fabids</taxon>
        <taxon>Fabales</taxon>
        <taxon>Fabaceae</taxon>
        <taxon>Caesalpinioideae</taxon>
        <taxon>Cassia clade</taxon>
        <taxon>Senna</taxon>
    </lineage>
</organism>
<name>A0A834W6T7_9FABA</name>
<sequence>MELWGGSLVPGDSPVAVTVSSSDEDLSSVVYAEPWLEFLRASSGRDDFSLGFSLADPCSDESFLDGRPFSFGFYLLPVEQDGFLYIRVRASHACDQRDSGDQDASQSNRTDFGGKEVQAPDDARKERRSFVIFPTRQMILAFLPPPHLDKEMMLQQLSGRPPLPSWLELPIPCFVPSFPVFLTEKRQSALLSLTLSMLFATISLEMLRNMYYQSYYCELSDLMAKRDAADMEERQKKWEEETKELRSELDRGNVEVAHLEKELGQVDDKVSAMRVKSLEIESLKLKSEKELVVDDVFAETKDDDPADEPTKGNDPADEVAKDDDPTYENPPYSEHVFPLTDFVPKTAADSGVTSIPDPVSTTEVPPSSSAADLPNTSPMDVGPPSPVVAVIEVTPTREKVFETARGTPEGSPHVIPAIRDLEGPSNLDSSFCEEFDGSYLFGVPP</sequence>
<evidence type="ECO:0000256" key="1">
    <source>
        <dbReference type="SAM" id="Coils"/>
    </source>
</evidence>
<keyword evidence="1" id="KW-0175">Coiled coil</keyword>
<reference evidence="3" key="1">
    <citation type="submission" date="2020-09" db="EMBL/GenBank/DDBJ databases">
        <title>Genome-Enabled Discovery of Anthraquinone Biosynthesis in Senna tora.</title>
        <authorList>
            <person name="Kang S.-H."/>
            <person name="Pandey R.P."/>
            <person name="Lee C.-M."/>
            <person name="Sim J.-S."/>
            <person name="Jeong J.-T."/>
            <person name="Choi B.-S."/>
            <person name="Jung M."/>
            <person name="Ginzburg D."/>
            <person name="Zhao K."/>
            <person name="Won S.Y."/>
            <person name="Oh T.-J."/>
            <person name="Yu Y."/>
            <person name="Kim N.-H."/>
            <person name="Lee O.R."/>
            <person name="Lee T.-H."/>
            <person name="Bashyal P."/>
            <person name="Kim T.-S."/>
            <person name="Lee W.-H."/>
            <person name="Kawkins C."/>
            <person name="Kim C.-K."/>
            <person name="Kim J.S."/>
            <person name="Ahn B.O."/>
            <person name="Rhee S.Y."/>
            <person name="Sohng J.K."/>
        </authorList>
    </citation>
    <scope>NUCLEOTIDE SEQUENCE</scope>
    <source>
        <tissue evidence="3">Leaf</tissue>
    </source>
</reference>
<comment type="caution">
    <text evidence="3">The sequence shown here is derived from an EMBL/GenBank/DDBJ whole genome shotgun (WGS) entry which is preliminary data.</text>
</comment>
<protein>
    <submittedName>
        <fullName evidence="3">Uncharacterized protein</fullName>
    </submittedName>
</protein>
<evidence type="ECO:0000256" key="2">
    <source>
        <dbReference type="SAM" id="MobiDB-lite"/>
    </source>
</evidence>